<feature type="compositionally biased region" description="Polar residues" evidence="1">
    <location>
        <begin position="77"/>
        <end position="93"/>
    </location>
</feature>
<dbReference type="OrthoDB" id="96218at2759"/>
<name>A0A9W6YHH8_9STRA</name>
<gene>
    <name evidence="2" type="ORF">Pfra01_002911400</name>
</gene>
<evidence type="ECO:0000256" key="1">
    <source>
        <dbReference type="SAM" id="MobiDB-lite"/>
    </source>
</evidence>
<sequence>MGRVVLSSDRNAELKELNRVSEILYTSTDSADSGESRAEMTVMTRRQTRRAHIEDEAYKGSAGISQNTGLHDKEANPPNSRTEGLQFESPQSS</sequence>
<comment type="caution">
    <text evidence="2">The sequence shown here is derived from an EMBL/GenBank/DDBJ whole genome shotgun (WGS) entry which is preliminary data.</text>
</comment>
<evidence type="ECO:0000313" key="2">
    <source>
        <dbReference type="EMBL" id="GMG12539.1"/>
    </source>
</evidence>
<reference evidence="2" key="1">
    <citation type="submission" date="2023-04" db="EMBL/GenBank/DDBJ databases">
        <title>Phytophthora fragariaefolia NBRC 109709.</title>
        <authorList>
            <person name="Ichikawa N."/>
            <person name="Sato H."/>
            <person name="Tonouchi N."/>
        </authorList>
    </citation>
    <scope>NUCLEOTIDE SEQUENCE</scope>
    <source>
        <strain evidence="2">NBRC 109709</strain>
    </source>
</reference>
<proteinExistence type="predicted"/>
<evidence type="ECO:0000313" key="3">
    <source>
        <dbReference type="Proteomes" id="UP001165121"/>
    </source>
</evidence>
<keyword evidence="3" id="KW-1185">Reference proteome</keyword>
<dbReference type="AlphaFoldDB" id="A0A9W6YHH8"/>
<protein>
    <submittedName>
        <fullName evidence="2">Unnamed protein product</fullName>
    </submittedName>
</protein>
<organism evidence="2 3">
    <name type="scientific">Phytophthora fragariaefolia</name>
    <dbReference type="NCBI Taxonomy" id="1490495"/>
    <lineage>
        <taxon>Eukaryota</taxon>
        <taxon>Sar</taxon>
        <taxon>Stramenopiles</taxon>
        <taxon>Oomycota</taxon>
        <taxon>Peronosporomycetes</taxon>
        <taxon>Peronosporales</taxon>
        <taxon>Peronosporaceae</taxon>
        <taxon>Phytophthora</taxon>
    </lineage>
</organism>
<dbReference type="EMBL" id="BSXT01018566">
    <property type="protein sequence ID" value="GMG12539.1"/>
    <property type="molecule type" value="Genomic_DNA"/>
</dbReference>
<accession>A0A9W6YHH8</accession>
<feature type="region of interest" description="Disordered" evidence="1">
    <location>
        <begin position="27"/>
        <end position="93"/>
    </location>
</feature>
<dbReference type="Proteomes" id="UP001165121">
    <property type="component" value="Unassembled WGS sequence"/>
</dbReference>